<accession>A0A6A6U7R7</accession>
<keyword evidence="4" id="KW-1185">Reference proteome</keyword>
<feature type="region of interest" description="Disordered" evidence="2">
    <location>
        <begin position="227"/>
        <end position="276"/>
    </location>
</feature>
<evidence type="ECO:0000256" key="2">
    <source>
        <dbReference type="SAM" id="MobiDB-lite"/>
    </source>
</evidence>
<feature type="coiled-coil region" evidence="1">
    <location>
        <begin position="56"/>
        <end position="118"/>
    </location>
</feature>
<feature type="compositionally biased region" description="Basic residues" evidence="2">
    <location>
        <begin position="12"/>
        <end position="23"/>
    </location>
</feature>
<evidence type="ECO:0000256" key="1">
    <source>
        <dbReference type="SAM" id="Coils"/>
    </source>
</evidence>
<feature type="region of interest" description="Disordered" evidence="2">
    <location>
        <begin position="1"/>
        <end position="23"/>
    </location>
</feature>
<feature type="coiled-coil region" evidence="1">
    <location>
        <begin position="155"/>
        <end position="182"/>
    </location>
</feature>
<dbReference type="AlphaFoldDB" id="A0A6A6U7R7"/>
<dbReference type="Proteomes" id="UP000799302">
    <property type="component" value="Unassembled WGS sequence"/>
</dbReference>
<evidence type="ECO:0000313" key="3">
    <source>
        <dbReference type="EMBL" id="KAF2666994.1"/>
    </source>
</evidence>
<keyword evidence="1" id="KW-0175">Coiled coil</keyword>
<reference evidence="3" key="1">
    <citation type="journal article" date="2020" name="Stud. Mycol.">
        <title>101 Dothideomycetes genomes: a test case for predicting lifestyles and emergence of pathogens.</title>
        <authorList>
            <person name="Haridas S."/>
            <person name="Albert R."/>
            <person name="Binder M."/>
            <person name="Bloem J."/>
            <person name="Labutti K."/>
            <person name="Salamov A."/>
            <person name="Andreopoulos B."/>
            <person name="Baker S."/>
            <person name="Barry K."/>
            <person name="Bills G."/>
            <person name="Bluhm B."/>
            <person name="Cannon C."/>
            <person name="Castanera R."/>
            <person name="Culley D."/>
            <person name="Daum C."/>
            <person name="Ezra D."/>
            <person name="Gonzalez J."/>
            <person name="Henrissat B."/>
            <person name="Kuo A."/>
            <person name="Liang C."/>
            <person name="Lipzen A."/>
            <person name="Lutzoni F."/>
            <person name="Magnuson J."/>
            <person name="Mondo S."/>
            <person name="Nolan M."/>
            <person name="Ohm R."/>
            <person name="Pangilinan J."/>
            <person name="Park H.-J."/>
            <person name="Ramirez L."/>
            <person name="Alfaro M."/>
            <person name="Sun H."/>
            <person name="Tritt A."/>
            <person name="Yoshinaga Y."/>
            <person name="Zwiers L.-H."/>
            <person name="Turgeon B."/>
            <person name="Goodwin S."/>
            <person name="Spatafora J."/>
            <person name="Crous P."/>
            <person name="Grigoriev I."/>
        </authorList>
    </citation>
    <scope>NUCLEOTIDE SEQUENCE</scope>
    <source>
        <strain evidence="3">CBS 115976</strain>
    </source>
</reference>
<gene>
    <name evidence="3" type="ORF">BT63DRAFT_326640</name>
</gene>
<sequence>MLRKQDQDVRTARAKQSGKKIPKKLNLRSLRMGCAAGINAGVMAKVKAIEYRGKIAKQKLVEANDLQRKLESDRKKMEGRAAGSSRVDKKAIEAEFAVKQVAGELDEAEEEDDDDETQVGDEAPVDFEATVLETIEMEDDVDASIAQVAQRARELQDIRDTASQAIAKVNRLQTELQRAEDFFHIYRSMITKVKKNVPRPVPHKDEASFKDGFNWGRIQTVQGIIDQEWADDDSEESEDENDEHEEEEEKEEEENEEDNGEDEEQENQKGMVSEDE</sequence>
<dbReference type="EMBL" id="MU004238">
    <property type="protein sequence ID" value="KAF2666994.1"/>
    <property type="molecule type" value="Genomic_DNA"/>
</dbReference>
<feature type="compositionally biased region" description="Acidic residues" evidence="2">
    <location>
        <begin position="228"/>
        <end position="265"/>
    </location>
</feature>
<name>A0A6A6U7R7_9PEZI</name>
<organism evidence="3 4">
    <name type="scientific">Microthyrium microscopicum</name>
    <dbReference type="NCBI Taxonomy" id="703497"/>
    <lineage>
        <taxon>Eukaryota</taxon>
        <taxon>Fungi</taxon>
        <taxon>Dikarya</taxon>
        <taxon>Ascomycota</taxon>
        <taxon>Pezizomycotina</taxon>
        <taxon>Dothideomycetes</taxon>
        <taxon>Dothideomycetes incertae sedis</taxon>
        <taxon>Microthyriales</taxon>
        <taxon>Microthyriaceae</taxon>
        <taxon>Microthyrium</taxon>
    </lineage>
</organism>
<proteinExistence type="predicted"/>
<protein>
    <submittedName>
        <fullName evidence="3">Uncharacterized protein</fullName>
    </submittedName>
</protein>
<evidence type="ECO:0000313" key="4">
    <source>
        <dbReference type="Proteomes" id="UP000799302"/>
    </source>
</evidence>
<feature type="compositionally biased region" description="Basic and acidic residues" evidence="2">
    <location>
        <begin position="1"/>
        <end position="11"/>
    </location>
</feature>